<evidence type="ECO:0000259" key="2">
    <source>
        <dbReference type="Pfam" id="PF13449"/>
    </source>
</evidence>
<dbReference type="EMBL" id="JABWPM010000052">
    <property type="protein sequence ID" value="NUY99340.1"/>
    <property type="molecule type" value="Genomic_DNA"/>
</dbReference>
<accession>A0A7Y6NIT6</accession>
<keyword evidence="1" id="KW-0732">Signal</keyword>
<dbReference type="AlphaFoldDB" id="A0A7Y6NIT6"/>
<name>A0A7Y6NIT6_9GAMM</name>
<dbReference type="PANTHER" id="PTHR37957:SF1">
    <property type="entry name" value="PHYTASE-LIKE DOMAIN-CONTAINING PROTEIN"/>
    <property type="match status" value="1"/>
</dbReference>
<organism evidence="3 4">
    <name type="scientific">Pantoea brenneri</name>
    <dbReference type="NCBI Taxonomy" id="472694"/>
    <lineage>
        <taxon>Bacteria</taxon>
        <taxon>Pseudomonadati</taxon>
        <taxon>Pseudomonadota</taxon>
        <taxon>Gammaproteobacteria</taxon>
        <taxon>Enterobacterales</taxon>
        <taxon>Erwiniaceae</taxon>
        <taxon>Pantoea</taxon>
    </lineage>
</organism>
<dbReference type="RefSeq" id="WP_069729978.1">
    <property type="nucleotide sequence ID" value="NZ_JABWPE010000053.1"/>
</dbReference>
<reference evidence="3 4" key="1">
    <citation type="submission" date="2020-05" db="EMBL/GenBank/DDBJ databases">
        <title>Whole Genome Sequences of Enterobacteriales Associated with the International Space Station.</title>
        <authorList>
            <person name="Bharadwaj A."/>
            <person name="Daudu R."/>
            <person name="Singh N."/>
            <person name="Wood J."/>
            <person name="Debieu M."/>
            <person name="Mason C."/>
            <person name="Wang C."/>
            <person name="Venkateswaran K."/>
        </authorList>
    </citation>
    <scope>NUCLEOTIDE SEQUENCE [LARGE SCALE GENOMIC DNA]</scope>
    <source>
        <strain evidence="3 4">IF5SW-B1</strain>
    </source>
</reference>
<dbReference type="InterPro" id="IPR027372">
    <property type="entry name" value="Phytase-like_dom"/>
</dbReference>
<comment type="caution">
    <text evidence="3">The sequence shown here is derived from an EMBL/GenBank/DDBJ whole genome shotgun (WGS) entry which is preliminary data.</text>
</comment>
<dbReference type="Pfam" id="PF13449">
    <property type="entry name" value="Phytase-like"/>
    <property type="match status" value="1"/>
</dbReference>
<feature type="domain" description="Phytase-like" evidence="2">
    <location>
        <begin position="52"/>
        <end position="389"/>
    </location>
</feature>
<proteinExistence type="predicted"/>
<dbReference type="Proteomes" id="UP000566985">
    <property type="component" value="Unassembled WGS sequence"/>
</dbReference>
<feature type="chain" id="PRO_5030698574" evidence="1">
    <location>
        <begin position="21"/>
        <end position="450"/>
    </location>
</feature>
<protein>
    <submittedName>
        <fullName evidence="3">Esterase-like activity of phytase family protein</fullName>
    </submittedName>
</protein>
<evidence type="ECO:0000313" key="3">
    <source>
        <dbReference type="EMBL" id="NUY99340.1"/>
    </source>
</evidence>
<evidence type="ECO:0000256" key="1">
    <source>
        <dbReference type="SAM" id="SignalP"/>
    </source>
</evidence>
<evidence type="ECO:0000313" key="4">
    <source>
        <dbReference type="Proteomes" id="UP000566985"/>
    </source>
</evidence>
<dbReference type="PANTHER" id="PTHR37957">
    <property type="entry name" value="BLR7070 PROTEIN"/>
    <property type="match status" value="1"/>
</dbReference>
<gene>
    <name evidence="3" type="ORF">HU668_23230</name>
</gene>
<feature type="signal peptide" evidence="1">
    <location>
        <begin position="1"/>
        <end position="20"/>
    </location>
</feature>
<sequence length="450" mass="48934">MKRKIIPLVIGCGFSLSTLAAQPQHYIVTFPEGTRVSYSGAFASAFPNGLPVGIGSGLLFTGKQGDALTFETVTDRGPNADSPDMGKKEAKIFVTPDFAPLLMKIRVQNGKAEATDARPLHDEKGNVNGLPLQDGVIGSTNEVALSDTLKVLHGDNRGLDTEGITTDGKGGYWLCDEYGPFLINVDQRGRILSMHGPQAAEGEKSIAGGLPNVLKWRQPNRGFEGLTRMPDGRIIAAVQSTLDINGKSKKQARFTRLVSFDPATGKTAMYGYPIDSEAYAKNNDAKIGDIVAIDNQHILLIEQGSGKDDVMRNLIYKVDLSRATDLAAFDKPDEYPELDDEKTLAQRGIKLAAKTRVVDLRQLGWQQEKAEGLALIDNKTLAVANDNDFGVKMVMKNPVEGKKRKDYRVNEQGTLTVDDKPVATTIGLKPLEKPESDSELWIVTLAEPLK</sequence>
<dbReference type="GeneID" id="57348118"/>